<dbReference type="eggNOG" id="KOG0864">
    <property type="taxonomic scope" value="Eukaryota"/>
</dbReference>
<dbReference type="KEGG" id="scm:SCHCO_02618282"/>
<evidence type="ECO:0000313" key="3">
    <source>
        <dbReference type="Proteomes" id="UP000007431"/>
    </source>
</evidence>
<protein>
    <submittedName>
        <fullName evidence="2">Expressed protein</fullName>
    </submittedName>
</protein>
<proteinExistence type="predicted"/>
<dbReference type="VEuPathDB" id="FungiDB:SCHCODRAFT_02618282"/>
<dbReference type="HOGENOM" id="CLU_1047910_0_0_1"/>
<dbReference type="GeneID" id="9590569"/>
<feature type="compositionally biased region" description="Low complexity" evidence="1">
    <location>
        <begin position="129"/>
        <end position="142"/>
    </location>
</feature>
<dbReference type="OrthoDB" id="79830at2759"/>
<gene>
    <name evidence="2" type="ORF">SCHCODRAFT_84957</name>
</gene>
<name>D8Q0E7_SCHCM</name>
<dbReference type="STRING" id="578458.D8Q0E7"/>
<dbReference type="EMBL" id="GL377305">
    <property type="protein sequence ID" value="EFI98344.1"/>
    <property type="molecule type" value="Genomic_DNA"/>
</dbReference>
<sequence>MPMVMDDARRTEASSARRDRRLKTSSPYARPAKKPQKTSGWGGFGNIIRNLFGRSTQDEEDSAMDETQDQQEEAAHEFIPQKPANNAAHSLSQRGHQMTSQLATNGRATEHEGPRFARPTDPLPPPPSRQAATSPTSSTFSDTADDDLTKVKTFLREKQGQPMSEIETEGIIAVLARNAPPKEAPFRFSTSPGSTPGRGNSPFNFSTGSSAGANGERSTTPRKPLTRNPNGPYRWEGGGSAKPRTRNRYQSPAFGASRSTPEHIVL</sequence>
<evidence type="ECO:0000256" key="1">
    <source>
        <dbReference type="SAM" id="MobiDB-lite"/>
    </source>
</evidence>
<organism evidence="3">
    <name type="scientific">Schizophyllum commune (strain H4-8 / FGSC 9210)</name>
    <name type="common">Split gill fungus</name>
    <dbReference type="NCBI Taxonomy" id="578458"/>
    <lineage>
        <taxon>Eukaryota</taxon>
        <taxon>Fungi</taxon>
        <taxon>Dikarya</taxon>
        <taxon>Basidiomycota</taxon>
        <taxon>Agaricomycotina</taxon>
        <taxon>Agaricomycetes</taxon>
        <taxon>Agaricomycetidae</taxon>
        <taxon>Agaricales</taxon>
        <taxon>Schizophyllaceae</taxon>
        <taxon>Schizophyllum</taxon>
    </lineage>
</organism>
<feature type="compositionally biased region" description="Polar residues" evidence="1">
    <location>
        <begin position="83"/>
        <end position="107"/>
    </location>
</feature>
<feature type="compositionally biased region" description="Basic and acidic residues" evidence="1">
    <location>
        <begin position="1"/>
        <end position="17"/>
    </location>
</feature>
<dbReference type="InParanoid" id="D8Q0E7"/>
<feature type="region of interest" description="Disordered" evidence="1">
    <location>
        <begin position="182"/>
        <end position="266"/>
    </location>
</feature>
<keyword evidence="3" id="KW-1185">Reference proteome</keyword>
<feature type="compositionally biased region" description="Polar residues" evidence="1">
    <location>
        <begin position="188"/>
        <end position="218"/>
    </location>
</feature>
<reference evidence="2 3" key="1">
    <citation type="journal article" date="2010" name="Nat. Biotechnol.">
        <title>Genome sequence of the model mushroom Schizophyllum commune.</title>
        <authorList>
            <person name="Ohm R.A."/>
            <person name="de Jong J.F."/>
            <person name="Lugones L.G."/>
            <person name="Aerts A."/>
            <person name="Kothe E."/>
            <person name="Stajich J.E."/>
            <person name="de Vries R.P."/>
            <person name="Record E."/>
            <person name="Levasseur A."/>
            <person name="Baker S.E."/>
            <person name="Bartholomew K.A."/>
            <person name="Coutinho P.M."/>
            <person name="Erdmann S."/>
            <person name="Fowler T.J."/>
            <person name="Gathman A.C."/>
            <person name="Lombard V."/>
            <person name="Henrissat B."/>
            <person name="Knabe N."/>
            <person name="Kuees U."/>
            <person name="Lilly W.W."/>
            <person name="Lindquist E."/>
            <person name="Lucas S."/>
            <person name="Magnuson J.K."/>
            <person name="Piumi F."/>
            <person name="Raudaskoski M."/>
            <person name="Salamov A."/>
            <person name="Schmutz J."/>
            <person name="Schwarze F.W.M.R."/>
            <person name="vanKuyk P.A."/>
            <person name="Horton J.S."/>
            <person name="Grigoriev I.V."/>
            <person name="Woesten H.A.B."/>
        </authorList>
    </citation>
    <scope>NUCLEOTIDE SEQUENCE [LARGE SCALE GENOMIC DNA]</scope>
    <source>
        <strain evidence="3">H4-8 / FGSC 9210</strain>
    </source>
</reference>
<evidence type="ECO:0000313" key="2">
    <source>
        <dbReference type="EMBL" id="EFI98344.1"/>
    </source>
</evidence>
<accession>D8Q0E7</accession>
<feature type="region of interest" description="Disordered" evidence="1">
    <location>
        <begin position="1"/>
        <end position="166"/>
    </location>
</feature>
<feature type="compositionally biased region" description="Basic and acidic residues" evidence="1">
    <location>
        <begin position="147"/>
        <end position="159"/>
    </location>
</feature>
<dbReference type="AlphaFoldDB" id="D8Q0E7"/>
<dbReference type="Proteomes" id="UP000007431">
    <property type="component" value="Unassembled WGS sequence"/>
</dbReference>
<feature type="compositionally biased region" description="Acidic residues" evidence="1">
    <location>
        <begin position="58"/>
        <end position="72"/>
    </location>
</feature>
<feature type="non-terminal residue" evidence="2">
    <location>
        <position position="266"/>
    </location>
</feature>